<evidence type="ECO:0000313" key="12">
    <source>
        <dbReference type="Proteomes" id="UP000334990"/>
    </source>
</evidence>
<evidence type="ECO:0000313" key="11">
    <source>
        <dbReference type="EMBL" id="GES00280.1"/>
    </source>
</evidence>
<evidence type="ECO:0000256" key="4">
    <source>
        <dbReference type="ARBA" id="ARBA00022598"/>
    </source>
</evidence>
<keyword evidence="6" id="KW-0067">ATP-binding</keyword>
<evidence type="ECO:0000256" key="9">
    <source>
        <dbReference type="ARBA" id="ARBA00047781"/>
    </source>
</evidence>
<keyword evidence="12" id="KW-1185">Reference proteome</keyword>
<evidence type="ECO:0000256" key="2">
    <source>
        <dbReference type="ARBA" id="ARBA00007533"/>
    </source>
</evidence>
<comment type="caution">
    <text evidence="11">The sequence shown here is derived from an EMBL/GenBank/DDBJ whole genome shotgun (WGS) entry which is preliminary data.</text>
</comment>
<dbReference type="RefSeq" id="WP_155336633.1">
    <property type="nucleotide sequence ID" value="NZ_BAAABN010000033.1"/>
</dbReference>
<keyword evidence="5" id="KW-0547">Nucleotide-binding</keyword>
<keyword evidence="7" id="KW-0315">Glutamine amidotransferase</keyword>
<comment type="similarity">
    <text evidence="2">Belongs to the CTP synthase family.</text>
</comment>
<dbReference type="OrthoDB" id="3286005at2"/>
<dbReference type="PANTHER" id="PTHR11550:SF0">
    <property type="entry name" value="CTP SYNTHASE-RELATED"/>
    <property type="match status" value="1"/>
</dbReference>
<keyword evidence="4" id="KW-0436">Ligase</keyword>
<dbReference type="PANTHER" id="PTHR11550">
    <property type="entry name" value="CTP SYNTHASE"/>
    <property type="match status" value="1"/>
</dbReference>
<organism evidence="11 12">
    <name type="scientific">Acrocarpospora corrugata</name>
    <dbReference type="NCBI Taxonomy" id="35763"/>
    <lineage>
        <taxon>Bacteria</taxon>
        <taxon>Bacillati</taxon>
        <taxon>Actinomycetota</taxon>
        <taxon>Actinomycetes</taxon>
        <taxon>Streptosporangiales</taxon>
        <taxon>Streptosporangiaceae</taxon>
        <taxon>Acrocarpospora</taxon>
    </lineage>
</organism>
<comment type="pathway">
    <text evidence="1">Pyrimidine metabolism; CTP biosynthesis via de novo pathway; CTP from UDP: step 2/2.</text>
</comment>
<name>A0A5M3VWF0_9ACTN</name>
<evidence type="ECO:0000256" key="1">
    <source>
        <dbReference type="ARBA" id="ARBA00005171"/>
    </source>
</evidence>
<evidence type="ECO:0000256" key="5">
    <source>
        <dbReference type="ARBA" id="ARBA00022741"/>
    </source>
</evidence>
<dbReference type="GO" id="GO:0005829">
    <property type="term" value="C:cytosol"/>
    <property type="evidence" value="ECO:0007669"/>
    <property type="project" value="TreeGrafter"/>
</dbReference>
<evidence type="ECO:0000256" key="7">
    <source>
        <dbReference type="ARBA" id="ARBA00022962"/>
    </source>
</evidence>
<dbReference type="EC" id="6.3.4.2" evidence="3"/>
<keyword evidence="8" id="KW-0665">Pyrimidine biosynthesis</keyword>
<comment type="catalytic activity">
    <reaction evidence="9">
        <text>UTP + L-glutamine + ATP + H2O = CTP + L-glutamate + ADP + phosphate + 2 H(+)</text>
        <dbReference type="Rhea" id="RHEA:26426"/>
        <dbReference type="ChEBI" id="CHEBI:15377"/>
        <dbReference type="ChEBI" id="CHEBI:15378"/>
        <dbReference type="ChEBI" id="CHEBI:29985"/>
        <dbReference type="ChEBI" id="CHEBI:30616"/>
        <dbReference type="ChEBI" id="CHEBI:37563"/>
        <dbReference type="ChEBI" id="CHEBI:43474"/>
        <dbReference type="ChEBI" id="CHEBI:46398"/>
        <dbReference type="ChEBI" id="CHEBI:58359"/>
        <dbReference type="ChEBI" id="CHEBI:456216"/>
        <dbReference type="EC" id="6.3.4.2"/>
    </reaction>
</comment>
<gene>
    <name evidence="11" type="ORF">Acor_23430</name>
</gene>
<dbReference type="GO" id="GO:0042802">
    <property type="term" value="F:identical protein binding"/>
    <property type="evidence" value="ECO:0007669"/>
    <property type="project" value="TreeGrafter"/>
</dbReference>
<dbReference type="GO" id="GO:0003883">
    <property type="term" value="F:CTP synthase activity"/>
    <property type="evidence" value="ECO:0007669"/>
    <property type="project" value="UniProtKB-EC"/>
</dbReference>
<dbReference type="UniPathway" id="UPA00159">
    <property type="reaction ID" value="UER00277"/>
</dbReference>
<evidence type="ECO:0000256" key="6">
    <source>
        <dbReference type="ARBA" id="ARBA00022840"/>
    </source>
</evidence>
<dbReference type="InterPro" id="IPR029062">
    <property type="entry name" value="Class_I_gatase-like"/>
</dbReference>
<dbReference type="EMBL" id="BLAD01000044">
    <property type="protein sequence ID" value="GES00280.1"/>
    <property type="molecule type" value="Genomic_DNA"/>
</dbReference>
<sequence>MTSQTARIALVGDRSPDVLAHTRIPAILDALRDKDGVTLDAHWVPTPEARELDGFDGVWMLPGSPYRSEEGALAAARWARTARVPLLGTCGGFQHAVMEFAQGVCGLVARHAETAPDAAEVVIQALACSLAGQEGRVHLAPGSRVASIMGEGPATVRYNCSYGINPGHRATLEEHGLRFTGHDDQGEIRVAEINDHPFFLITLFQPELSEELPHPVIRAFAAAATTRER</sequence>
<dbReference type="InterPro" id="IPR017926">
    <property type="entry name" value="GATASE"/>
</dbReference>
<reference evidence="11 12" key="1">
    <citation type="submission" date="2019-10" db="EMBL/GenBank/DDBJ databases">
        <title>Whole genome shotgun sequence of Acrocarpospora corrugata NBRC 13972.</title>
        <authorList>
            <person name="Ichikawa N."/>
            <person name="Kimura A."/>
            <person name="Kitahashi Y."/>
            <person name="Komaki H."/>
            <person name="Oguchi A."/>
        </authorList>
    </citation>
    <scope>NUCLEOTIDE SEQUENCE [LARGE SCALE GENOMIC DNA]</scope>
    <source>
        <strain evidence="11 12">NBRC 13972</strain>
    </source>
</reference>
<feature type="domain" description="Glutamine amidotransferase" evidence="10">
    <location>
        <begin position="36"/>
        <end position="198"/>
    </location>
</feature>
<dbReference type="GO" id="GO:0044210">
    <property type="term" value="P:'de novo' CTP biosynthetic process"/>
    <property type="evidence" value="ECO:0007669"/>
    <property type="project" value="UniProtKB-UniPathway"/>
</dbReference>
<dbReference type="InterPro" id="IPR004468">
    <property type="entry name" value="CTP_synthase"/>
</dbReference>
<proteinExistence type="inferred from homology"/>
<protein>
    <recommendedName>
        <fullName evidence="3">CTP synthase (glutamine hydrolyzing)</fullName>
        <ecNumber evidence="3">6.3.4.2</ecNumber>
    </recommendedName>
</protein>
<dbReference type="SUPFAM" id="SSF52317">
    <property type="entry name" value="Class I glutamine amidotransferase-like"/>
    <property type="match status" value="1"/>
</dbReference>
<dbReference type="NCBIfam" id="NF004836">
    <property type="entry name" value="PRK06186.1"/>
    <property type="match status" value="1"/>
</dbReference>
<dbReference type="Gene3D" id="3.40.50.880">
    <property type="match status" value="1"/>
</dbReference>
<dbReference type="Pfam" id="PF00117">
    <property type="entry name" value="GATase"/>
    <property type="match status" value="1"/>
</dbReference>
<dbReference type="Proteomes" id="UP000334990">
    <property type="component" value="Unassembled WGS sequence"/>
</dbReference>
<dbReference type="AlphaFoldDB" id="A0A5M3VWF0"/>
<evidence type="ECO:0000256" key="8">
    <source>
        <dbReference type="ARBA" id="ARBA00022975"/>
    </source>
</evidence>
<evidence type="ECO:0000259" key="10">
    <source>
        <dbReference type="Pfam" id="PF00117"/>
    </source>
</evidence>
<evidence type="ECO:0000256" key="3">
    <source>
        <dbReference type="ARBA" id="ARBA00012291"/>
    </source>
</evidence>
<dbReference type="PROSITE" id="PS51273">
    <property type="entry name" value="GATASE_TYPE_1"/>
    <property type="match status" value="1"/>
</dbReference>
<accession>A0A5M3VWF0</accession>
<dbReference type="GO" id="GO:0005524">
    <property type="term" value="F:ATP binding"/>
    <property type="evidence" value="ECO:0007669"/>
    <property type="project" value="UniProtKB-KW"/>
</dbReference>
<dbReference type="GO" id="GO:0019856">
    <property type="term" value="P:pyrimidine nucleobase biosynthetic process"/>
    <property type="evidence" value="ECO:0007669"/>
    <property type="project" value="TreeGrafter"/>
</dbReference>